<dbReference type="NCBIfam" id="NF003430">
    <property type="entry name" value="PRK04930.1"/>
    <property type="match status" value="1"/>
</dbReference>
<dbReference type="SUPFAM" id="SSF52218">
    <property type="entry name" value="Flavoproteins"/>
    <property type="match status" value="1"/>
</dbReference>
<dbReference type="EMBL" id="JWYV01000006">
    <property type="protein sequence ID" value="KKD00014.1"/>
    <property type="molecule type" value="Genomic_DNA"/>
</dbReference>
<dbReference type="GO" id="GO:0005886">
    <property type="term" value="C:plasma membrane"/>
    <property type="evidence" value="ECO:0007669"/>
    <property type="project" value="UniProtKB-SubCell"/>
</dbReference>
<dbReference type="InterPro" id="IPR023947">
    <property type="entry name" value="K_H_efflux_KefG"/>
</dbReference>
<evidence type="ECO:0000256" key="5">
    <source>
        <dbReference type="ARBA" id="ARBA00023136"/>
    </source>
</evidence>
<dbReference type="RefSeq" id="WP_046220310.1">
    <property type="nucleotide sequence ID" value="NZ_JWYV01000006.1"/>
</dbReference>
<dbReference type="EC" id="1.6.5.2" evidence="6"/>
<dbReference type="GO" id="GO:0006813">
    <property type="term" value="P:potassium ion transport"/>
    <property type="evidence" value="ECO:0007669"/>
    <property type="project" value="InterPro"/>
</dbReference>
<evidence type="ECO:0000256" key="3">
    <source>
        <dbReference type="ARBA" id="ARBA00023002"/>
    </source>
</evidence>
<evidence type="ECO:0000313" key="9">
    <source>
        <dbReference type="Proteomes" id="UP000033633"/>
    </source>
</evidence>
<comment type="similarity">
    <text evidence="6">Belongs to the NAD(P)H dehydrogenase (quinone) family. KefG subfamily.</text>
</comment>
<dbReference type="GO" id="GO:1901381">
    <property type="term" value="P:positive regulation of potassium ion transmembrane transport"/>
    <property type="evidence" value="ECO:0007669"/>
    <property type="project" value="UniProtKB-UniRule"/>
</dbReference>
<keyword evidence="9" id="KW-1185">Reference proteome</keyword>
<dbReference type="STRING" id="265726.KY46_08925"/>
<dbReference type="AlphaFoldDB" id="A0A0F5VD08"/>
<dbReference type="GO" id="GO:0008753">
    <property type="term" value="F:NADPH dehydrogenase (quinone) activity"/>
    <property type="evidence" value="ECO:0007669"/>
    <property type="project" value="RHEA"/>
</dbReference>
<evidence type="ECO:0000256" key="6">
    <source>
        <dbReference type="HAMAP-Rule" id="MF_01415"/>
    </source>
</evidence>
<protein>
    <recommendedName>
        <fullName evidence="6">Glutathione-regulated potassium-efflux system ancillary protein KefG</fullName>
    </recommendedName>
    <alternativeName>
        <fullName evidence="6">Putative quinone oxidoreductase KefG</fullName>
        <ecNumber evidence="6">1.6.5.2</ecNumber>
    </alternativeName>
</protein>
<evidence type="ECO:0000256" key="2">
    <source>
        <dbReference type="ARBA" id="ARBA00022519"/>
    </source>
</evidence>
<dbReference type="GO" id="GO:0050136">
    <property type="term" value="F:NADH dehydrogenase (quinone) (non-electrogenic) activity"/>
    <property type="evidence" value="ECO:0007669"/>
    <property type="project" value="RHEA"/>
</dbReference>
<keyword evidence="2 6" id="KW-0997">Cell inner membrane</keyword>
<evidence type="ECO:0000256" key="4">
    <source>
        <dbReference type="ARBA" id="ARBA00023027"/>
    </source>
</evidence>
<dbReference type="GO" id="GO:0010181">
    <property type="term" value="F:FMN binding"/>
    <property type="evidence" value="ECO:0007669"/>
    <property type="project" value="TreeGrafter"/>
</dbReference>
<keyword evidence="3 6" id="KW-0560">Oxidoreductase</keyword>
<dbReference type="Gene3D" id="3.40.50.360">
    <property type="match status" value="1"/>
</dbReference>
<comment type="subunit">
    <text evidence="6">Interacts with KefB.</text>
</comment>
<sequence length="191" mass="21741">MEHAPPRILLIYAHPDPDASVANKAMLSAVANLPHVTFHDLYGKYPDFFIDITYERALLAQHDILVFQHPLYMYSCPSLLKEWIDVVLSKGFAHGDGRATKGKYWRSVITTGGAAEAYTPDGYNRSSVDDILKPFELTAELCQMHWIPPLVLHWARRVPDAERREHAQLYREWLNAPLAGVDAGREKRYGV</sequence>
<dbReference type="PATRIC" id="fig|265726.11.peg.3936"/>
<dbReference type="OrthoDB" id="9798454at2"/>
<comment type="caution">
    <text evidence="8">The sequence shown here is derived from an EMBL/GenBank/DDBJ whole genome shotgun (WGS) entry which is preliminary data.</text>
</comment>
<evidence type="ECO:0000313" key="8">
    <source>
        <dbReference type="EMBL" id="KKD00014.1"/>
    </source>
</evidence>
<dbReference type="Pfam" id="PF02525">
    <property type="entry name" value="Flavodoxin_2"/>
    <property type="match status" value="1"/>
</dbReference>
<gene>
    <name evidence="6" type="primary">kefG</name>
    <name evidence="8" type="ORF">KY46_08925</name>
</gene>
<keyword evidence="1 6" id="KW-1003">Cell membrane</keyword>
<accession>A0A0F5VD08</accession>
<dbReference type="GO" id="GO:0009055">
    <property type="term" value="F:electron transfer activity"/>
    <property type="evidence" value="ECO:0007669"/>
    <property type="project" value="TreeGrafter"/>
</dbReference>
<organism evidence="8 9">
    <name type="scientific">Photobacterium halotolerans</name>
    <dbReference type="NCBI Taxonomy" id="265726"/>
    <lineage>
        <taxon>Bacteria</taxon>
        <taxon>Pseudomonadati</taxon>
        <taxon>Pseudomonadota</taxon>
        <taxon>Gammaproteobacteria</taxon>
        <taxon>Vibrionales</taxon>
        <taxon>Vibrionaceae</taxon>
        <taxon>Photobacterium</taxon>
    </lineage>
</organism>
<dbReference type="PANTHER" id="PTHR47307:SF1">
    <property type="entry name" value="GLUTATHIONE-REGULATED POTASSIUM-EFFLUX SYSTEM ANCILLARY PROTEIN KEFG"/>
    <property type="match status" value="1"/>
</dbReference>
<dbReference type="InterPro" id="IPR003680">
    <property type="entry name" value="Flavodoxin_fold"/>
</dbReference>
<keyword evidence="4 6" id="KW-0520">NAD</keyword>
<dbReference type="InterPro" id="IPR046980">
    <property type="entry name" value="KefG/KefF"/>
</dbReference>
<comment type="subcellular location">
    <subcellularLocation>
        <location evidence="6">Cell inner membrane</location>
        <topology evidence="6">Peripheral membrane protein</topology>
        <orientation evidence="6">Cytoplasmic side</orientation>
    </subcellularLocation>
</comment>
<evidence type="ECO:0000259" key="7">
    <source>
        <dbReference type="Pfam" id="PF02525"/>
    </source>
</evidence>
<feature type="domain" description="Flavodoxin-like fold" evidence="7">
    <location>
        <begin position="7"/>
        <end position="172"/>
    </location>
</feature>
<reference evidence="8 9" key="1">
    <citation type="submission" date="2014-12" db="EMBL/GenBank/DDBJ databases">
        <title>Mercury Reductase activity and rhizosphere competence traits in the genome of root associated Photobacterium halotolerans MELD1.</title>
        <authorList>
            <person name="Mathew D.C."/>
            <person name="Huang C.-C."/>
        </authorList>
    </citation>
    <scope>NUCLEOTIDE SEQUENCE [LARGE SCALE GENOMIC DNA]</scope>
    <source>
        <strain evidence="8 9">MELD1</strain>
    </source>
</reference>
<dbReference type="Proteomes" id="UP000033633">
    <property type="component" value="Unassembled WGS sequence"/>
</dbReference>
<comment type="function">
    <text evidence="6">Regulatory subunit of a potassium efflux system that confers protection against electrophiles. Required for full activity of KefB.</text>
</comment>
<comment type="catalytic activity">
    <reaction evidence="6">
        <text>a quinone + NADPH + H(+) = a quinol + NADP(+)</text>
        <dbReference type="Rhea" id="RHEA:46164"/>
        <dbReference type="ChEBI" id="CHEBI:15378"/>
        <dbReference type="ChEBI" id="CHEBI:24646"/>
        <dbReference type="ChEBI" id="CHEBI:57783"/>
        <dbReference type="ChEBI" id="CHEBI:58349"/>
        <dbReference type="ChEBI" id="CHEBI:132124"/>
        <dbReference type="EC" id="1.6.5.2"/>
    </reaction>
</comment>
<keyword evidence="5 6" id="KW-0472">Membrane</keyword>
<proteinExistence type="inferred from homology"/>
<evidence type="ECO:0000256" key="1">
    <source>
        <dbReference type="ARBA" id="ARBA00022475"/>
    </source>
</evidence>
<comment type="catalytic activity">
    <reaction evidence="6">
        <text>a quinone + NADH + H(+) = a quinol + NAD(+)</text>
        <dbReference type="Rhea" id="RHEA:46160"/>
        <dbReference type="ChEBI" id="CHEBI:15378"/>
        <dbReference type="ChEBI" id="CHEBI:24646"/>
        <dbReference type="ChEBI" id="CHEBI:57540"/>
        <dbReference type="ChEBI" id="CHEBI:57945"/>
        <dbReference type="ChEBI" id="CHEBI:132124"/>
        <dbReference type="EC" id="1.6.5.2"/>
    </reaction>
</comment>
<dbReference type="HAMAP" id="MF_01415">
    <property type="entry name" value="K_H_efflux_KefG"/>
    <property type="match status" value="1"/>
</dbReference>
<name>A0A0F5VD08_9GAMM</name>
<dbReference type="PANTHER" id="PTHR47307">
    <property type="entry name" value="GLUTATHIONE-REGULATED POTASSIUM-EFFLUX SYSTEM ANCILLARY PROTEIN KEFG"/>
    <property type="match status" value="1"/>
</dbReference>
<dbReference type="InterPro" id="IPR029039">
    <property type="entry name" value="Flavoprotein-like_sf"/>
</dbReference>